<reference evidence="4" key="2">
    <citation type="submission" date="2010-05" db="EMBL/GenBank/DDBJ databases">
        <title>The genome sequence of Magnaporthe poae strain ATCC 64411.</title>
        <authorList>
            <person name="Ma L.-J."/>
            <person name="Dead R."/>
            <person name="Young S."/>
            <person name="Zeng Q."/>
            <person name="Koehrsen M."/>
            <person name="Alvarado L."/>
            <person name="Berlin A."/>
            <person name="Chapman S.B."/>
            <person name="Chen Z."/>
            <person name="Freedman E."/>
            <person name="Gellesch M."/>
            <person name="Goldberg J."/>
            <person name="Griggs A."/>
            <person name="Gujja S."/>
            <person name="Heilman E.R."/>
            <person name="Heiman D."/>
            <person name="Hepburn T."/>
            <person name="Howarth C."/>
            <person name="Jen D."/>
            <person name="Larson L."/>
            <person name="Mehta T."/>
            <person name="Neiman D."/>
            <person name="Pearson M."/>
            <person name="Roberts A."/>
            <person name="Saif S."/>
            <person name="Shea T."/>
            <person name="Shenoy N."/>
            <person name="Sisk P."/>
            <person name="Stolte C."/>
            <person name="Sykes S."/>
            <person name="Walk T."/>
            <person name="White J."/>
            <person name="Yandava C."/>
            <person name="Haas B."/>
            <person name="Nusbaum C."/>
            <person name="Birren B."/>
        </authorList>
    </citation>
    <scope>NUCLEOTIDE SEQUENCE [LARGE SCALE GENOMIC DNA]</scope>
    <source>
        <strain evidence="4">ATCC 64411 / 73-15</strain>
    </source>
</reference>
<protein>
    <submittedName>
        <fullName evidence="2 3">Uncharacterized protein</fullName>
    </submittedName>
</protein>
<accession>A0A0C4EDQ8</accession>
<dbReference type="VEuPathDB" id="FungiDB:MAPG_10866"/>
<evidence type="ECO:0000313" key="2">
    <source>
        <dbReference type="EMBL" id="KLU91917.1"/>
    </source>
</evidence>
<name>A0A0C4EDQ8_MAGP6</name>
<reference evidence="2" key="3">
    <citation type="submission" date="2011-03" db="EMBL/GenBank/DDBJ databases">
        <title>Annotation of Magnaporthe poae ATCC 64411.</title>
        <authorList>
            <person name="Ma L.-J."/>
            <person name="Dead R."/>
            <person name="Young S.K."/>
            <person name="Zeng Q."/>
            <person name="Gargeya S."/>
            <person name="Fitzgerald M."/>
            <person name="Haas B."/>
            <person name="Abouelleil A."/>
            <person name="Alvarado L."/>
            <person name="Arachchi H.M."/>
            <person name="Berlin A."/>
            <person name="Brown A."/>
            <person name="Chapman S.B."/>
            <person name="Chen Z."/>
            <person name="Dunbar C."/>
            <person name="Freedman E."/>
            <person name="Gearin G."/>
            <person name="Gellesch M."/>
            <person name="Goldberg J."/>
            <person name="Griggs A."/>
            <person name="Gujja S."/>
            <person name="Heiman D."/>
            <person name="Howarth C."/>
            <person name="Larson L."/>
            <person name="Lui A."/>
            <person name="MacDonald P.J.P."/>
            <person name="Mehta T."/>
            <person name="Montmayeur A."/>
            <person name="Murphy C."/>
            <person name="Neiman D."/>
            <person name="Pearson M."/>
            <person name="Priest M."/>
            <person name="Roberts A."/>
            <person name="Saif S."/>
            <person name="Shea T."/>
            <person name="Shenoy N."/>
            <person name="Sisk P."/>
            <person name="Stolte C."/>
            <person name="Sykes S."/>
            <person name="Yandava C."/>
            <person name="Wortman J."/>
            <person name="Nusbaum C."/>
            <person name="Birren B."/>
        </authorList>
    </citation>
    <scope>NUCLEOTIDE SEQUENCE</scope>
    <source>
        <strain evidence="2">ATCC 64411</strain>
    </source>
</reference>
<organism evidence="3 4">
    <name type="scientific">Magnaporthiopsis poae (strain ATCC 64411 / 73-15)</name>
    <name type="common">Kentucky bluegrass fungus</name>
    <name type="synonym">Magnaporthe poae</name>
    <dbReference type="NCBI Taxonomy" id="644358"/>
    <lineage>
        <taxon>Eukaryota</taxon>
        <taxon>Fungi</taxon>
        <taxon>Dikarya</taxon>
        <taxon>Ascomycota</taxon>
        <taxon>Pezizomycotina</taxon>
        <taxon>Sordariomycetes</taxon>
        <taxon>Sordariomycetidae</taxon>
        <taxon>Magnaporthales</taxon>
        <taxon>Magnaporthaceae</taxon>
        <taxon>Magnaporthiopsis</taxon>
    </lineage>
</organism>
<sequence length="109" mass="11941">MLSRTPSSEAMKTASSSDQPNPHRYRHRLSLPHGRHYERRGWGVLSGLQRNPASNPIRVLVSNDLALSTRIAGSWPIVTYQDDGKLITPPFRAACGRLLGISGPNVVGI</sequence>
<keyword evidence="4" id="KW-1185">Reference proteome</keyword>
<gene>
    <name evidence="2" type="ORF">MAPG_10866</name>
</gene>
<dbReference type="AlphaFoldDB" id="A0A0C4EDQ8"/>
<reference evidence="2" key="1">
    <citation type="submission" date="2010-05" db="EMBL/GenBank/DDBJ databases">
        <title>The Genome Sequence of Magnaporthe poae strain ATCC 64411.</title>
        <authorList>
            <consortium name="The Broad Institute Genome Sequencing Platform"/>
            <consortium name="Broad Institute Genome Sequencing Center for Infectious Disease"/>
            <person name="Ma L.-J."/>
            <person name="Dead R."/>
            <person name="Young S."/>
            <person name="Zeng Q."/>
            <person name="Koehrsen M."/>
            <person name="Alvarado L."/>
            <person name="Berlin A."/>
            <person name="Chapman S.B."/>
            <person name="Chen Z."/>
            <person name="Freedman E."/>
            <person name="Gellesch M."/>
            <person name="Goldberg J."/>
            <person name="Griggs A."/>
            <person name="Gujja S."/>
            <person name="Heilman E.R."/>
            <person name="Heiman D."/>
            <person name="Hepburn T."/>
            <person name="Howarth C."/>
            <person name="Jen D."/>
            <person name="Larson L."/>
            <person name="Mehta T."/>
            <person name="Neiman D."/>
            <person name="Pearson M."/>
            <person name="Roberts A."/>
            <person name="Saif S."/>
            <person name="Shea T."/>
            <person name="Shenoy N."/>
            <person name="Sisk P."/>
            <person name="Stolte C."/>
            <person name="Sykes S."/>
            <person name="Walk T."/>
            <person name="White J."/>
            <person name="Yandava C."/>
            <person name="Haas B."/>
            <person name="Nusbaum C."/>
            <person name="Birren B."/>
        </authorList>
    </citation>
    <scope>NUCLEOTIDE SEQUENCE</scope>
    <source>
        <strain evidence="2">ATCC 64411</strain>
    </source>
</reference>
<reference evidence="3" key="4">
    <citation type="journal article" date="2015" name="G3 (Bethesda)">
        <title>Genome sequences of three phytopathogenic species of the Magnaporthaceae family of fungi.</title>
        <authorList>
            <person name="Okagaki L.H."/>
            <person name="Nunes C.C."/>
            <person name="Sailsbery J."/>
            <person name="Clay B."/>
            <person name="Brown D."/>
            <person name="John T."/>
            <person name="Oh Y."/>
            <person name="Young N."/>
            <person name="Fitzgerald M."/>
            <person name="Haas B.J."/>
            <person name="Zeng Q."/>
            <person name="Young S."/>
            <person name="Adiconis X."/>
            <person name="Fan L."/>
            <person name="Levin J.Z."/>
            <person name="Mitchell T.K."/>
            <person name="Okubara P.A."/>
            <person name="Farman M.L."/>
            <person name="Kohn L.M."/>
            <person name="Birren B."/>
            <person name="Ma L.-J."/>
            <person name="Dean R.A."/>
        </authorList>
    </citation>
    <scope>NUCLEOTIDE SEQUENCE</scope>
    <source>
        <strain evidence="3">ATCC 64411 / 73-15</strain>
    </source>
</reference>
<evidence type="ECO:0000313" key="4">
    <source>
        <dbReference type="Proteomes" id="UP000011715"/>
    </source>
</evidence>
<dbReference type="EMBL" id="GL876978">
    <property type="protein sequence ID" value="KLU91917.1"/>
    <property type="molecule type" value="Genomic_DNA"/>
</dbReference>
<dbReference type="EMBL" id="ADBL01002679">
    <property type="status" value="NOT_ANNOTATED_CDS"/>
    <property type="molecule type" value="Genomic_DNA"/>
</dbReference>
<reference evidence="3" key="5">
    <citation type="submission" date="2015-06" db="UniProtKB">
        <authorList>
            <consortium name="EnsemblFungi"/>
        </authorList>
    </citation>
    <scope>IDENTIFICATION</scope>
    <source>
        <strain evidence="3">ATCC 64411</strain>
    </source>
</reference>
<evidence type="ECO:0000256" key="1">
    <source>
        <dbReference type="SAM" id="MobiDB-lite"/>
    </source>
</evidence>
<proteinExistence type="predicted"/>
<feature type="compositionally biased region" description="Polar residues" evidence="1">
    <location>
        <begin position="1"/>
        <end position="20"/>
    </location>
</feature>
<dbReference type="EnsemblFungi" id="MAPG_10866T0">
    <property type="protein sequence ID" value="MAPG_10866T0"/>
    <property type="gene ID" value="MAPG_10866"/>
</dbReference>
<feature type="region of interest" description="Disordered" evidence="1">
    <location>
        <begin position="1"/>
        <end position="25"/>
    </location>
</feature>
<evidence type="ECO:0000313" key="3">
    <source>
        <dbReference type="EnsemblFungi" id="MAPG_10866T0"/>
    </source>
</evidence>
<dbReference type="Proteomes" id="UP000011715">
    <property type="component" value="Unassembled WGS sequence"/>
</dbReference>